<reference evidence="3" key="1">
    <citation type="journal article" date="2006" name="PLoS Biol.">
        <title>Macronuclear genome sequence of the ciliate Tetrahymena thermophila, a model eukaryote.</title>
        <authorList>
            <person name="Eisen J.A."/>
            <person name="Coyne R.S."/>
            <person name="Wu M."/>
            <person name="Wu D."/>
            <person name="Thiagarajan M."/>
            <person name="Wortman J.R."/>
            <person name="Badger J.H."/>
            <person name="Ren Q."/>
            <person name="Amedeo P."/>
            <person name="Jones K.M."/>
            <person name="Tallon L.J."/>
            <person name="Delcher A.L."/>
            <person name="Salzberg S.L."/>
            <person name="Silva J.C."/>
            <person name="Haas B.J."/>
            <person name="Majoros W.H."/>
            <person name="Farzad M."/>
            <person name="Carlton J.M."/>
            <person name="Smith R.K. Jr."/>
            <person name="Garg J."/>
            <person name="Pearlman R.E."/>
            <person name="Karrer K.M."/>
            <person name="Sun L."/>
            <person name="Manning G."/>
            <person name="Elde N.C."/>
            <person name="Turkewitz A.P."/>
            <person name="Asai D.J."/>
            <person name="Wilkes D.E."/>
            <person name="Wang Y."/>
            <person name="Cai H."/>
            <person name="Collins K."/>
            <person name="Stewart B.A."/>
            <person name="Lee S.R."/>
            <person name="Wilamowska K."/>
            <person name="Weinberg Z."/>
            <person name="Ruzzo W.L."/>
            <person name="Wloga D."/>
            <person name="Gaertig J."/>
            <person name="Frankel J."/>
            <person name="Tsao C.-C."/>
            <person name="Gorovsky M.A."/>
            <person name="Keeling P.J."/>
            <person name="Waller R.F."/>
            <person name="Patron N.J."/>
            <person name="Cherry J.M."/>
            <person name="Stover N.A."/>
            <person name="Krieger C.J."/>
            <person name="del Toro C."/>
            <person name="Ryder H.F."/>
            <person name="Williamson S.C."/>
            <person name="Barbeau R.A."/>
            <person name="Hamilton E.P."/>
            <person name="Orias E."/>
        </authorList>
    </citation>
    <scope>NUCLEOTIDE SEQUENCE [LARGE SCALE GENOMIC DNA]</scope>
    <source>
        <strain evidence="3">SB210</strain>
    </source>
</reference>
<dbReference type="Proteomes" id="UP000009168">
    <property type="component" value="Unassembled WGS sequence"/>
</dbReference>
<accession>W7WVS4</accession>
<dbReference type="EMBL" id="GG662209">
    <property type="protein sequence ID" value="EWS70930.1"/>
    <property type="molecule type" value="Genomic_DNA"/>
</dbReference>
<feature type="transmembrane region" description="Helical" evidence="1">
    <location>
        <begin position="256"/>
        <end position="274"/>
    </location>
</feature>
<keyword evidence="3" id="KW-1185">Reference proteome</keyword>
<dbReference type="InParanoid" id="W7WVS4"/>
<gene>
    <name evidence="2" type="ORF">TTHERM_000526908</name>
</gene>
<keyword evidence="1" id="KW-0472">Membrane</keyword>
<proteinExistence type="predicted"/>
<dbReference type="KEGG" id="tet:TTHERM_000526908"/>
<dbReference type="AlphaFoldDB" id="W7WVS4"/>
<keyword evidence="1" id="KW-1133">Transmembrane helix</keyword>
<dbReference type="RefSeq" id="XP_012656545.1">
    <property type="nucleotide sequence ID" value="XM_012801091.1"/>
</dbReference>
<name>W7WVS4_TETTS</name>
<evidence type="ECO:0000313" key="2">
    <source>
        <dbReference type="EMBL" id="EWS70930.1"/>
    </source>
</evidence>
<feature type="transmembrane region" description="Helical" evidence="1">
    <location>
        <begin position="230"/>
        <end position="250"/>
    </location>
</feature>
<sequence length="276" mass="32923">MIAIYYLHQQSHIINQPLFSNLFSYSFSDQKKLQIFDFQKYKIQLKNQQGSLLSVDLSFFSTFQIIYNTFIRLELNIFDFLKELKQILFNLFQFLLLQNQICFLICQPKIFDWQQKKKQKIAIASEVEQHKNSSYSRQMLIFERIEVLNTRYLVNALYTCRSAQIVLLIALKLKINIRTSSSCGYYPLKVIKDYIRIYLTQSQVFILDLKVSISQSVTRVKQNMIYCFQIYYQFQLIILIYILSLYILQISLICKVNYTCPLFLVNFIYLFVGLSI</sequence>
<evidence type="ECO:0000256" key="1">
    <source>
        <dbReference type="SAM" id="Phobius"/>
    </source>
</evidence>
<organism evidence="2 3">
    <name type="scientific">Tetrahymena thermophila (strain SB210)</name>
    <dbReference type="NCBI Taxonomy" id="312017"/>
    <lineage>
        <taxon>Eukaryota</taxon>
        <taxon>Sar</taxon>
        <taxon>Alveolata</taxon>
        <taxon>Ciliophora</taxon>
        <taxon>Intramacronucleata</taxon>
        <taxon>Oligohymenophorea</taxon>
        <taxon>Hymenostomatida</taxon>
        <taxon>Tetrahymenina</taxon>
        <taxon>Tetrahymenidae</taxon>
        <taxon>Tetrahymena</taxon>
    </lineage>
</organism>
<evidence type="ECO:0000313" key="3">
    <source>
        <dbReference type="Proteomes" id="UP000009168"/>
    </source>
</evidence>
<dbReference type="GeneID" id="24439407"/>
<protein>
    <submittedName>
        <fullName evidence="2">Transmembrane protein, putative</fullName>
    </submittedName>
</protein>
<keyword evidence="1 2" id="KW-0812">Transmembrane</keyword>